<evidence type="ECO:0000313" key="11">
    <source>
        <dbReference type="EMBL" id="MBU5593233.1"/>
    </source>
</evidence>
<gene>
    <name evidence="11" type="ORF">KQI89_15900</name>
</gene>
<dbReference type="RefSeq" id="WP_216457910.1">
    <property type="nucleotide sequence ID" value="NZ_JAHLQL010000007.1"/>
</dbReference>
<name>A0ABS6F434_9CLOT</name>
<feature type="transmembrane region" description="Helical" evidence="10">
    <location>
        <begin position="136"/>
        <end position="158"/>
    </location>
</feature>
<accession>A0ABS6F434</accession>
<feature type="transmembrane region" description="Helical" evidence="10">
    <location>
        <begin position="314"/>
        <end position="336"/>
    </location>
</feature>
<evidence type="ECO:0000256" key="4">
    <source>
        <dbReference type="ARBA" id="ARBA00022448"/>
    </source>
</evidence>
<dbReference type="InterPro" id="IPR048279">
    <property type="entry name" value="MdtK-like"/>
</dbReference>
<keyword evidence="4" id="KW-0813">Transport</keyword>
<evidence type="ECO:0000256" key="1">
    <source>
        <dbReference type="ARBA" id="ARBA00004651"/>
    </source>
</evidence>
<evidence type="ECO:0000256" key="6">
    <source>
        <dbReference type="ARBA" id="ARBA00022692"/>
    </source>
</evidence>
<keyword evidence="12" id="KW-1185">Reference proteome</keyword>
<dbReference type="InterPro" id="IPR051327">
    <property type="entry name" value="MATE_MepA_subfamily"/>
</dbReference>
<dbReference type="CDD" id="cd13143">
    <property type="entry name" value="MATE_MepA_like"/>
    <property type="match status" value="1"/>
</dbReference>
<feature type="transmembrane region" description="Helical" evidence="10">
    <location>
        <begin position="194"/>
        <end position="216"/>
    </location>
</feature>
<keyword evidence="7 10" id="KW-1133">Transmembrane helix</keyword>
<dbReference type="Proteomes" id="UP000736583">
    <property type="component" value="Unassembled WGS sequence"/>
</dbReference>
<dbReference type="Pfam" id="PF01554">
    <property type="entry name" value="MatE"/>
    <property type="match status" value="2"/>
</dbReference>
<proteinExistence type="inferred from homology"/>
<keyword evidence="9" id="KW-0046">Antibiotic resistance</keyword>
<evidence type="ECO:0000256" key="3">
    <source>
        <dbReference type="ARBA" id="ARBA00022106"/>
    </source>
</evidence>
<evidence type="ECO:0000256" key="9">
    <source>
        <dbReference type="ARBA" id="ARBA00023251"/>
    </source>
</evidence>
<dbReference type="PANTHER" id="PTHR43823:SF4">
    <property type="entry name" value="SPORULATION PROTEIN YKVU"/>
    <property type="match status" value="1"/>
</dbReference>
<feature type="transmembrane region" description="Helical" evidence="10">
    <location>
        <begin position="165"/>
        <end position="188"/>
    </location>
</feature>
<feature type="transmembrane region" description="Helical" evidence="10">
    <location>
        <begin position="237"/>
        <end position="259"/>
    </location>
</feature>
<evidence type="ECO:0000313" key="12">
    <source>
        <dbReference type="Proteomes" id="UP000736583"/>
    </source>
</evidence>
<protein>
    <recommendedName>
        <fullName evidence="3">Multidrug export protein MepA</fullName>
    </recommendedName>
</protein>
<dbReference type="NCBIfam" id="TIGR00797">
    <property type="entry name" value="matE"/>
    <property type="match status" value="1"/>
</dbReference>
<dbReference type="InterPro" id="IPR002528">
    <property type="entry name" value="MATE_fam"/>
</dbReference>
<keyword evidence="8 10" id="KW-0472">Membrane</keyword>
<sequence length="454" mass="49615">MKHKVDFLKDDVFRLFLRYLGPSIAATAVASMYILFDTIFIGRGVGSDGLAALNIALPVYNVIFALGLLAGVGGATAMAISMGQKRLDMVNKIFTQSMIVAIVFGTLTAVLGSVFIDELCIFLGATESNFKLVKDYLSVIMMFSFSFLISNALSVFIRNDKAPKLAMWATVIGTIINIILDWLFVMVFHLGMRGAAIATITASLIGLFILVYFHFIRGKGSLRFVKTKVQGSTLKRILKNGVPSFIIEISSGVVIFAFNMVLDKITGTIGISAYSIIANISLMCGAIFTGICQASQPIISVNYGAREMKRVNKVLKLGVTFAFAFGVMFFLVGMLFPRQIVSLFNKDSLELMEITSKGIQLYFIAFIIMGVNIVMGSYFQAIEYSMLATVVSLGRGVVFILLGLFILPNMLGVSGVWLTVPFAEVLSLGITLIFFSKLKKNLSMKQETKIPNVV</sequence>
<dbReference type="PIRSF" id="PIRSF006603">
    <property type="entry name" value="DinF"/>
    <property type="match status" value="1"/>
</dbReference>
<evidence type="ECO:0000256" key="10">
    <source>
        <dbReference type="SAM" id="Phobius"/>
    </source>
</evidence>
<keyword evidence="5" id="KW-1003">Cell membrane</keyword>
<comment type="caution">
    <text evidence="11">The sequence shown here is derived from an EMBL/GenBank/DDBJ whole genome shotgun (WGS) entry which is preliminary data.</text>
</comment>
<reference evidence="11 12" key="1">
    <citation type="submission" date="2021-06" db="EMBL/GenBank/DDBJ databases">
        <authorList>
            <person name="Sun Q."/>
            <person name="Li D."/>
        </authorList>
    </citation>
    <scope>NUCLEOTIDE SEQUENCE [LARGE SCALE GENOMIC DNA]</scope>
    <source>
        <strain evidence="11 12">MSJ-4</strain>
    </source>
</reference>
<dbReference type="EMBL" id="JAHLQL010000007">
    <property type="protein sequence ID" value="MBU5593233.1"/>
    <property type="molecule type" value="Genomic_DNA"/>
</dbReference>
<feature type="transmembrane region" description="Helical" evidence="10">
    <location>
        <begin position="55"/>
        <end position="81"/>
    </location>
</feature>
<evidence type="ECO:0000256" key="7">
    <source>
        <dbReference type="ARBA" id="ARBA00022989"/>
    </source>
</evidence>
<evidence type="ECO:0000256" key="2">
    <source>
        <dbReference type="ARBA" id="ARBA00008417"/>
    </source>
</evidence>
<feature type="transmembrane region" description="Helical" evidence="10">
    <location>
        <begin position="386"/>
        <end position="407"/>
    </location>
</feature>
<feature type="transmembrane region" description="Helical" evidence="10">
    <location>
        <begin position="93"/>
        <end position="116"/>
    </location>
</feature>
<comment type="similarity">
    <text evidence="2">Belongs to the multi antimicrobial extrusion (MATE) (TC 2.A.66.1) family. MepA subfamily.</text>
</comment>
<feature type="transmembrane region" description="Helical" evidence="10">
    <location>
        <begin position="12"/>
        <end position="35"/>
    </location>
</feature>
<dbReference type="PANTHER" id="PTHR43823">
    <property type="entry name" value="SPORULATION PROTEIN YKVU"/>
    <property type="match status" value="1"/>
</dbReference>
<feature type="transmembrane region" description="Helical" evidence="10">
    <location>
        <begin position="359"/>
        <end position="379"/>
    </location>
</feature>
<organism evidence="11 12">
    <name type="scientific">Clostridium simiarum</name>
    <dbReference type="NCBI Taxonomy" id="2841506"/>
    <lineage>
        <taxon>Bacteria</taxon>
        <taxon>Bacillati</taxon>
        <taxon>Bacillota</taxon>
        <taxon>Clostridia</taxon>
        <taxon>Eubacteriales</taxon>
        <taxon>Clostridiaceae</taxon>
        <taxon>Clostridium</taxon>
    </lineage>
</organism>
<evidence type="ECO:0000256" key="5">
    <source>
        <dbReference type="ARBA" id="ARBA00022475"/>
    </source>
</evidence>
<dbReference type="InterPro" id="IPR045070">
    <property type="entry name" value="MATE_MepA-like"/>
</dbReference>
<feature type="transmembrane region" description="Helical" evidence="10">
    <location>
        <begin position="413"/>
        <end position="435"/>
    </location>
</feature>
<feature type="transmembrane region" description="Helical" evidence="10">
    <location>
        <begin position="271"/>
        <end position="293"/>
    </location>
</feature>
<comment type="subcellular location">
    <subcellularLocation>
        <location evidence="1">Cell membrane</location>
        <topology evidence="1">Multi-pass membrane protein</topology>
    </subcellularLocation>
</comment>
<keyword evidence="6 10" id="KW-0812">Transmembrane</keyword>
<evidence type="ECO:0000256" key="8">
    <source>
        <dbReference type="ARBA" id="ARBA00023136"/>
    </source>
</evidence>